<dbReference type="RefSeq" id="WP_057769161.1">
    <property type="nucleotide sequence ID" value="NZ_JQAT01000002.1"/>
</dbReference>
<dbReference type="PATRIC" id="fig|81857.3.peg.859"/>
<comment type="caution">
    <text evidence="1">The sequence shown here is derived from an EMBL/GenBank/DDBJ whole genome shotgun (WGS) entry which is preliminary data.</text>
</comment>
<name>A0A0R2FJ13_9LACO</name>
<sequence>MTEEINQQYFAGERSLFGANDLKIKNSVFLGGESPLKESSNVEVDSSTFTYKYPLWESTNAIVRNSKIEAAARAGFWYDDGLTVTNSVFMGPKEIRNSKHIKLEDVYFSDGEETLWNCEDVNLKNVQVKGDYFCQHSKDVYVDNLTLDGKYAFDSCENVEVHNSRMMFKDTFWNCKNVTIYDSFLSGKYLSWHAENITFINCTIETEQGLCYLDHLTMKNCVMTNSDRAFEYSSNVDLEINSRIESVKNIKSGVLKADSIGKLVMDPAKVDVSQTQIICTNIEENTDHTEDDDSNVIEHYQNV</sequence>
<keyword evidence="3" id="KW-1185">Reference proteome</keyword>
<organism evidence="1 4">
    <name type="scientific">Lactobacillus selangorensis</name>
    <dbReference type="NCBI Taxonomy" id="81857"/>
    <lineage>
        <taxon>Bacteria</taxon>
        <taxon>Bacillati</taxon>
        <taxon>Bacillota</taxon>
        <taxon>Bacilli</taxon>
        <taxon>Lactobacillales</taxon>
        <taxon>Lactobacillaceae</taxon>
        <taxon>Lactobacillus</taxon>
    </lineage>
</organism>
<proteinExistence type="predicted"/>
<gene>
    <name evidence="1" type="ORF">IV38_GL000858</name>
    <name evidence="2" type="ORF">IV40_GL000995</name>
</gene>
<dbReference type="STRING" id="81857.IV38_GL000858"/>
<evidence type="ECO:0000313" key="1">
    <source>
        <dbReference type="EMBL" id="KRN28655.1"/>
    </source>
</evidence>
<dbReference type="Proteomes" id="UP000051645">
    <property type="component" value="Unassembled WGS sequence"/>
</dbReference>
<protein>
    <recommendedName>
        <fullName evidence="5">Hydrogenase</fullName>
    </recommendedName>
</protein>
<dbReference type="AlphaFoldDB" id="A0A0R2FJ13"/>
<dbReference type="Pfam" id="PF12541">
    <property type="entry name" value="DUF3737"/>
    <property type="match status" value="1"/>
</dbReference>
<evidence type="ECO:0008006" key="5">
    <source>
        <dbReference type="Google" id="ProtNLM"/>
    </source>
</evidence>
<dbReference type="EMBL" id="JQAZ01000002">
    <property type="protein sequence ID" value="KRN32935.1"/>
    <property type="molecule type" value="Genomic_DNA"/>
</dbReference>
<dbReference type="Proteomes" id="UP000051751">
    <property type="component" value="Unassembled WGS sequence"/>
</dbReference>
<dbReference type="InterPro" id="IPR022208">
    <property type="entry name" value="DUF3737"/>
</dbReference>
<dbReference type="InterPro" id="IPR012334">
    <property type="entry name" value="Pectin_lyas_fold"/>
</dbReference>
<dbReference type="EMBL" id="JQAT01000002">
    <property type="protein sequence ID" value="KRN28655.1"/>
    <property type="molecule type" value="Genomic_DNA"/>
</dbReference>
<dbReference type="InterPro" id="IPR011050">
    <property type="entry name" value="Pectin_lyase_fold/virulence"/>
</dbReference>
<evidence type="ECO:0000313" key="3">
    <source>
        <dbReference type="Proteomes" id="UP000051645"/>
    </source>
</evidence>
<dbReference type="SUPFAM" id="SSF51126">
    <property type="entry name" value="Pectin lyase-like"/>
    <property type="match status" value="1"/>
</dbReference>
<dbReference type="Gene3D" id="2.160.20.10">
    <property type="entry name" value="Single-stranded right-handed beta-helix, Pectin lyase-like"/>
    <property type="match status" value="1"/>
</dbReference>
<evidence type="ECO:0000313" key="4">
    <source>
        <dbReference type="Proteomes" id="UP000051751"/>
    </source>
</evidence>
<accession>A0A0R2FJ13</accession>
<evidence type="ECO:0000313" key="2">
    <source>
        <dbReference type="EMBL" id="KRN32935.1"/>
    </source>
</evidence>
<reference evidence="3 4" key="1">
    <citation type="journal article" date="2015" name="Genome Announc.">
        <title>Expanding the biotechnology potential of lactobacilli through comparative genomics of 213 strains and associated genera.</title>
        <authorList>
            <person name="Sun Z."/>
            <person name="Harris H.M."/>
            <person name="McCann A."/>
            <person name="Guo C."/>
            <person name="Argimon S."/>
            <person name="Zhang W."/>
            <person name="Yang X."/>
            <person name="Jeffery I.B."/>
            <person name="Cooney J.C."/>
            <person name="Kagawa T.F."/>
            <person name="Liu W."/>
            <person name="Song Y."/>
            <person name="Salvetti E."/>
            <person name="Wrobel A."/>
            <person name="Rasinkangas P."/>
            <person name="Parkhill J."/>
            <person name="Rea M.C."/>
            <person name="O'Sullivan O."/>
            <person name="Ritari J."/>
            <person name="Douillard F.P."/>
            <person name="Paul Ross R."/>
            <person name="Yang R."/>
            <person name="Briner A.E."/>
            <person name="Felis G.E."/>
            <person name="de Vos W.M."/>
            <person name="Barrangou R."/>
            <person name="Klaenhammer T.R."/>
            <person name="Caufield P.W."/>
            <person name="Cui Y."/>
            <person name="Zhang H."/>
            <person name="O'Toole P.W."/>
        </authorList>
    </citation>
    <scope>NUCLEOTIDE SEQUENCE [LARGE SCALE GENOMIC DNA]</scope>
    <source>
        <strain evidence="1 4">ATCC BAA-66</strain>
        <strain evidence="2 3">DSM 13344</strain>
    </source>
</reference>
<dbReference type="OrthoDB" id="9803285at2"/>